<accession>A0A914KGV1</accession>
<dbReference type="AlphaFoldDB" id="A0A914KGV1"/>
<evidence type="ECO:0000313" key="2">
    <source>
        <dbReference type="WBParaSite" id="Minc3s00008g00573"/>
    </source>
</evidence>
<dbReference type="Proteomes" id="UP000887563">
    <property type="component" value="Unplaced"/>
</dbReference>
<protein>
    <submittedName>
        <fullName evidence="2">Candidate secreted effector</fullName>
    </submittedName>
</protein>
<proteinExistence type="predicted"/>
<organism evidence="1 2">
    <name type="scientific">Meloidogyne incognita</name>
    <name type="common">Southern root-knot nematode worm</name>
    <name type="synonym">Oxyuris incognita</name>
    <dbReference type="NCBI Taxonomy" id="6306"/>
    <lineage>
        <taxon>Eukaryota</taxon>
        <taxon>Metazoa</taxon>
        <taxon>Ecdysozoa</taxon>
        <taxon>Nematoda</taxon>
        <taxon>Chromadorea</taxon>
        <taxon>Rhabditida</taxon>
        <taxon>Tylenchina</taxon>
        <taxon>Tylenchomorpha</taxon>
        <taxon>Tylenchoidea</taxon>
        <taxon>Meloidogynidae</taxon>
        <taxon>Meloidogyninae</taxon>
        <taxon>Meloidogyne</taxon>
        <taxon>Meloidogyne incognita group</taxon>
    </lineage>
</organism>
<keyword evidence="1" id="KW-1185">Reference proteome</keyword>
<reference evidence="2" key="1">
    <citation type="submission" date="2022-11" db="UniProtKB">
        <authorList>
            <consortium name="WormBaseParasite"/>
        </authorList>
    </citation>
    <scope>IDENTIFICATION</scope>
</reference>
<evidence type="ECO:0000313" key="1">
    <source>
        <dbReference type="Proteomes" id="UP000887563"/>
    </source>
</evidence>
<name>A0A914KGV1_MELIC</name>
<sequence>MRSIIIMLASIQFVDRTSVYTISTAWNSVPSFNFCRWKHTVKIFKIFIKEYYLPNT</sequence>
<dbReference type="WBParaSite" id="Minc3s00008g00573">
    <property type="protein sequence ID" value="Minc3s00008g00573"/>
    <property type="gene ID" value="Minc3s00008g00573"/>
</dbReference>